<dbReference type="EMBL" id="LUGM01000002">
    <property type="protein sequence ID" value="KYH14026.1"/>
    <property type="molecule type" value="Genomic_DNA"/>
</dbReference>
<dbReference type="RefSeq" id="WP_061854249.1">
    <property type="nucleotide sequence ID" value="NZ_BKAQ01000008.1"/>
</dbReference>
<dbReference type="EMBL" id="BKAQ01000008">
    <property type="protein sequence ID" value="GEP81964.1"/>
    <property type="molecule type" value="Genomic_DNA"/>
</dbReference>
<reference evidence="4 5" key="1">
    <citation type="submission" date="2016-02" db="EMBL/GenBank/DDBJ databases">
        <title>Draft genome sequence of hydrocarbon degrading Staphylococcus saprophyticus Strain CNV2, isolated from crude-oil contaminated soil from Noonmati Oil Refinery, Guwahati, Assam, India.</title>
        <authorList>
            <person name="Mukherjee A."/>
            <person name="Chettri B."/>
            <person name="Langpoklakpam J."/>
            <person name="Singh A.K."/>
            <person name="Chattopadhyay D.J."/>
        </authorList>
    </citation>
    <scope>NUCLEOTIDE SEQUENCE [LARGE SCALE GENOMIC DNA]</scope>
    <source>
        <strain evidence="4 5">CNV2</strain>
    </source>
</reference>
<dbReference type="KEGG" id="skl:C7J89_00825"/>
<comment type="caution">
    <text evidence="4">The sequence shown here is derived from an EMBL/GenBank/DDBJ whole genome shotgun (WGS) entry which is preliminary data.</text>
</comment>
<dbReference type="SUPFAM" id="SSF54197">
    <property type="entry name" value="HIT-like"/>
    <property type="match status" value="1"/>
</dbReference>
<gene>
    <name evidence="4" type="ORF">A0131_04325</name>
    <name evidence="3" type="ORF">SKL01_11420</name>
</gene>
<dbReference type="AlphaFoldDB" id="A0A151A3U3"/>
<dbReference type="Proteomes" id="UP000075418">
    <property type="component" value="Unassembled WGS sequence"/>
</dbReference>
<feature type="short sequence motif" description="Histidine triad motif" evidence="1">
    <location>
        <begin position="100"/>
        <end position="104"/>
    </location>
</feature>
<evidence type="ECO:0000259" key="2">
    <source>
        <dbReference type="PROSITE" id="PS51084"/>
    </source>
</evidence>
<dbReference type="GO" id="GO:0003824">
    <property type="term" value="F:catalytic activity"/>
    <property type="evidence" value="ECO:0007669"/>
    <property type="project" value="InterPro"/>
</dbReference>
<dbReference type="OrthoDB" id="9784774at2"/>
<feature type="domain" description="HIT" evidence="2">
    <location>
        <begin position="40"/>
        <end position="116"/>
    </location>
</feature>
<name>A0A151A3U3_9STAP</name>
<evidence type="ECO:0000313" key="4">
    <source>
        <dbReference type="EMBL" id="KYH14026.1"/>
    </source>
</evidence>
<evidence type="ECO:0000313" key="3">
    <source>
        <dbReference type="EMBL" id="GEP81964.1"/>
    </source>
</evidence>
<dbReference type="Gene3D" id="3.30.428.10">
    <property type="entry name" value="HIT-like"/>
    <property type="match status" value="1"/>
</dbReference>
<reference evidence="3 6" key="2">
    <citation type="submission" date="2019-07" db="EMBL/GenBank/DDBJ databases">
        <title>Whole genome shotgun sequence of Staphylococcus kloosii NBRC 109624.</title>
        <authorList>
            <person name="Hosoyama A."/>
            <person name="Uohara A."/>
            <person name="Ohji S."/>
            <person name="Ichikawa N."/>
        </authorList>
    </citation>
    <scope>NUCLEOTIDE SEQUENCE [LARGE SCALE GENOMIC DNA]</scope>
    <source>
        <strain evidence="3 6">NBRC 109624</strain>
    </source>
</reference>
<dbReference type="InterPro" id="IPR036265">
    <property type="entry name" value="HIT-like_sf"/>
</dbReference>
<dbReference type="PANTHER" id="PTHR42997">
    <property type="entry name" value="HIT FAMILY HYDROLASE"/>
    <property type="match status" value="1"/>
</dbReference>
<dbReference type="PANTHER" id="PTHR42997:SF1">
    <property type="entry name" value="AP-4-A PHOSPHORYLASE"/>
    <property type="match status" value="1"/>
</dbReference>
<dbReference type="InterPro" id="IPR011146">
    <property type="entry name" value="HIT-like"/>
</dbReference>
<evidence type="ECO:0000313" key="5">
    <source>
        <dbReference type="Proteomes" id="UP000075418"/>
    </source>
</evidence>
<dbReference type="PROSITE" id="PS51084">
    <property type="entry name" value="HIT_2"/>
    <property type="match status" value="1"/>
</dbReference>
<accession>A0A151A3U3</accession>
<keyword evidence="6" id="KW-1185">Reference proteome</keyword>
<sequence length="130" mass="15397">MDNCMFCHLELEPQQKIVLQNEYCMFLQLNSSYQESQLFGAGVIVPKAHRATVFDLTKEEWLATYDLLQEVKNYLDIHYQPDGYNLGWNCNEVGGQHIFHAHFHILPRYKDESFAYKGIRYFLKNSENKK</sequence>
<organism evidence="4 5">
    <name type="scientific">Staphylococcus kloosii</name>
    <dbReference type="NCBI Taxonomy" id="29384"/>
    <lineage>
        <taxon>Bacteria</taxon>
        <taxon>Bacillati</taxon>
        <taxon>Bacillota</taxon>
        <taxon>Bacilli</taxon>
        <taxon>Bacillales</taxon>
        <taxon>Staphylococcaceae</taxon>
        <taxon>Staphylococcus</taxon>
    </lineage>
</organism>
<protein>
    <submittedName>
        <fullName evidence="4">Cell-cycle regulation histidine triad HIT protein</fullName>
    </submittedName>
    <submittedName>
        <fullName evidence="3">HIT family protein</fullName>
    </submittedName>
</protein>
<dbReference type="GeneID" id="69903868"/>
<dbReference type="Pfam" id="PF01230">
    <property type="entry name" value="HIT"/>
    <property type="match status" value="1"/>
</dbReference>
<evidence type="ECO:0000256" key="1">
    <source>
        <dbReference type="PROSITE-ProRule" id="PRU00464"/>
    </source>
</evidence>
<proteinExistence type="predicted"/>
<dbReference type="InterPro" id="IPR052908">
    <property type="entry name" value="AP-4-A_phosphorylase"/>
</dbReference>
<accession>A0A2T4R983</accession>
<evidence type="ECO:0000313" key="6">
    <source>
        <dbReference type="Proteomes" id="UP000321040"/>
    </source>
</evidence>
<dbReference type="Proteomes" id="UP000321040">
    <property type="component" value="Unassembled WGS sequence"/>
</dbReference>